<feature type="coiled-coil region" evidence="2">
    <location>
        <begin position="363"/>
        <end position="411"/>
    </location>
</feature>
<feature type="region of interest" description="Disordered" evidence="3">
    <location>
        <begin position="41"/>
        <end position="63"/>
    </location>
</feature>
<dbReference type="Proteomes" id="UP000078512">
    <property type="component" value="Unassembled WGS sequence"/>
</dbReference>
<feature type="region of interest" description="Disordered" evidence="3">
    <location>
        <begin position="90"/>
        <end position="155"/>
    </location>
</feature>
<dbReference type="InterPro" id="IPR026183">
    <property type="entry name" value="Taxilin_fam"/>
</dbReference>
<gene>
    <name evidence="4" type="ORF">K457DRAFT_140352</name>
</gene>
<feature type="region of interest" description="Disordered" evidence="3">
    <location>
        <begin position="580"/>
        <end position="600"/>
    </location>
</feature>
<sequence>MLNRPSETTSTFFPHFASYQCSKTTISHPTATRTEQHQERLSSGYEQQQSLNGGDSKVASEQDDAELEAAFQALRLSSLEEALASLNQEAHSDAASSSDSSCSSNSASSSSLSSSPPTSPTFSNSDSSDTTSSIVPKDQNESASTNGPSPKRTRRVLSQLDVNELIQMKISQLESAPLTEEDDEKAIAKQMKKVHKEISQVSNGQEDQIAKVNLMQRKYLEMFQDMRKHERDHAKLKKKHELLQRERDLLARDKDRIQRANDTLVAEHRHLLEDRHADKVTISKSDNLCRKLEGLCRQIHRENKEIKWGWHSDRKKGSTARPEASEMIDAQRPVVGNEALLHEKLQGFMEQYDLREKHFNSVVKAKDLELQLAQAKLDRQNRASQEGAVKLDLLKSQLQESTKTEAELRKQLSVYVEKFKQVEETLNKSNTLFQTFRKEMEAMAKKGGRLEKVNVAIRAKCDTMNRNILEMVEERAKQQSAFDDANKKLLQLEALCRAFQAERAVLREELHAKQCTQRTTTGDVTSQTGFIKTDEVQADIGVRDASSPSAFVDVTGPAFSTTGTTLSLSAAAFKQGMTGTRRISTPSPKFRQKSKRQRPQIGIQRGNQHSALTLTIEGVVLVGEGSVIEESHINMENGFHCEGIVAPSTSMTKNDAEQIFAESSDMKKLKGSVKKTSEVIALASKETVIPTTSVPGQPGNKLDGTKSLDRMIKPISTAGTNGVRRVLAEGGGRVKTESGKPNADAKRVREQAACKYTHWACNPKNVFPALSTGTDHFPSKKWSIPMKTSTSLGAISRLAQAQGGYQAVRPTGLYLSAITIK</sequence>
<dbReference type="STRING" id="1314771.A0A197JMQ5"/>
<dbReference type="OrthoDB" id="425555at2759"/>
<dbReference type="PANTHER" id="PTHR16127">
    <property type="entry name" value="TAXILIN"/>
    <property type="match status" value="1"/>
</dbReference>
<comment type="similarity">
    <text evidence="1">Belongs to the taxilin family.</text>
</comment>
<reference evidence="4 5" key="1">
    <citation type="submission" date="2016-05" db="EMBL/GenBank/DDBJ databases">
        <title>Genome sequencing reveals origins of a unique bacterial endosymbiosis in the earliest lineages of terrestrial Fungi.</title>
        <authorList>
            <consortium name="DOE Joint Genome Institute"/>
            <person name="Uehling J."/>
            <person name="Gryganskyi A."/>
            <person name="Hameed K."/>
            <person name="Tschaplinski T."/>
            <person name="Misztal P."/>
            <person name="Wu S."/>
            <person name="Desiro A."/>
            <person name="Vande Pol N."/>
            <person name="Du Z.-Y."/>
            <person name="Zienkiewicz A."/>
            <person name="Zienkiewicz K."/>
            <person name="Morin E."/>
            <person name="Tisserant E."/>
            <person name="Splivallo R."/>
            <person name="Hainaut M."/>
            <person name="Henrissat B."/>
            <person name="Ohm R."/>
            <person name="Kuo A."/>
            <person name="Yan J."/>
            <person name="Lipzen A."/>
            <person name="Nolan M."/>
            <person name="Labutti K."/>
            <person name="Barry K."/>
            <person name="Goldstein A."/>
            <person name="Labbe J."/>
            <person name="Schadt C."/>
            <person name="Tuskan G."/>
            <person name="Grigoriev I."/>
            <person name="Martin F."/>
            <person name="Vilgalys R."/>
            <person name="Bonito G."/>
        </authorList>
    </citation>
    <scope>NUCLEOTIDE SEQUENCE [LARGE SCALE GENOMIC DNA]</scope>
    <source>
        <strain evidence="4 5">AG-77</strain>
    </source>
</reference>
<feature type="compositionally biased region" description="Polar residues" evidence="3">
    <location>
        <begin position="44"/>
        <end position="53"/>
    </location>
</feature>
<keyword evidence="5" id="KW-1185">Reference proteome</keyword>
<dbReference type="PANTHER" id="PTHR16127:SF13">
    <property type="entry name" value="GH01188P"/>
    <property type="match status" value="1"/>
</dbReference>
<accession>A0A197JMQ5</accession>
<dbReference type="GO" id="GO:0019905">
    <property type="term" value="F:syntaxin binding"/>
    <property type="evidence" value="ECO:0007669"/>
    <property type="project" value="InterPro"/>
</dbReference>
<feature type="coiled-coil region" evidence="2">
    <location>
        <begin position="482"/>
        <end position="509"/>
    </location>
</feature>
<dbReference type="EMBL" id="KV442067">
    <property type="protein sequence ID" value="OAQ26435.1"/>
    <property type="molecule type" value="Genomic_DNA"/>
</dbReference>
<protein>
    <recommendedName>
        <fullName evidence="6">Alpha-taxilin</fullName>
    </recommendedName>
</protein>
<evidence type="ECO:0000256" key="1">
    <source>
        <dbReference type="ARBA" id="ARBA00009550"/>
    </source>
</evidence>
<feature type="coiled-coil region" evidence="2">
    <location>
        <begin position="226"/>
        <end position="263"/>
    </location>
</feature>
<evidence type="ECO:0008006" key="6">
    <source>
        <dbReference type="Google" id="ProtNLM"/>
    </source>
</evidence>
<evidence type="ECO:0000313" key="4">
    <source>
        <dbReference type="EMBL" id="OAQ26435.1"/>
    </source>
</evidence>
<proteinExistence type="inferred from homology"/>
<organism evidence="4 5">
    <name type="scientific">Linnemannia elongata AG-77</name>
    <dbReference type="NCBI Taxonomy" id="1314771"/>
    <lineage>
        <taxon>Eukaryota</taxon>
        <taxon>Fungi</taxon>
        <taxon>Fungi incertae sedis</taxon>
        <taxon>Mucoromycota</taxon>
        <taxon>Mortierellomycotina</taxon>
        <taxon>Mortierellomycetes</taxon>
        <taxon>Mortierellales</taxon>
        <taxon>Mortierellaceae</taxon>
        <taxon>Linnemannia</taxon>
    </lineage>
</organism>
<dbReference type="AlphaFoldDB" id="A0A197JMQ5"/>
<evidence type="ECO:0000313" key="5">
    <source>
        <dbReference type="Proteomes" id="UP000078512"/>
    </source>
</evidence>
<keyword evidence="2" id="KW-0175">Coiled coil</keyword>
<dbReference type="Pfam" id="PF09728">
    <property type="entry name" value="Taxilin"/>
    <property type="match status" value="1"/>
</dbReference>
<name>A0A197JMQ5_9FUNG</name>
<evidence type="ECO:0000256" key="3">
    <source>
        <dbReference type="SAM" id="MobiDB-lite"/>
    </source>
</evidence>
<feature type="compositionally biased region" description="Low complexity" evidence="3">
    <location>
        <begin position="93"/>
        <end position="133"/>
    </location>
</feature>
<evidence type="ECO:0000256" key="2">
    <source>
        <dbReference type="SAM" id="Coils"/>
    </source>
</evidence>